<reference evidence="2 3" key="1">
    <citation type="submission" date="2016-04" db="EMBL/GenBank/DDBJ databases">
        <title>Evolutionary innovation and constraint leading to complex multicellularity in the Ascomycota.</title>
        <authorList>
            <person name="Cisse O."/>
            <person name="Nguyen A."/>
            <person name="Hewitt D.A."/>
            <person name="Jedd G."/>
            <person name="Stajich J.E."/>
        </authorList>
    </citation>
    <scope>NUCLEOTIDE SEQUENCE [LARGE SCALE GENOMIC DNA]</scope>
    <source>
        <strain evidence="2 3">DAH-3</strain>
    </source>
</reference>
<keyword evidence="3" id="KW-1185">Reference proteome</keyword>
<feature type="domain" description="PXA" evidence="1">
    <location>
        <begin position="37"/>
        <end position="208"/>
    </location>
</feature>
<dbReference type="OMA" id="WYNEITH"/>
<dbReference type="PANTHER" id="PTHR22775">
    <property type="entry name" value="SORTING NEXIN"/>
    <property type="match status" value="1"/>
</dbReference>
<protein>
    <submittedName>
        <fullName evidence="2">PXA domain protein 1</fullName>
    </submittedName>
</protein>
<dbReference type="AlphaFoldDB" id="A0A1U7LQP1"/>
<dbReference type="OrthoDB" id="5582218at2759"/>
<dbReference type="Pfam" id="PF02194">
    <property type="entry name" value="PXA"/>
    <property type="match status" value="1"/>
</dbReference>
<organism evidence="2 3">
    <name type="scientific">Neolecta irregularis (strain DAH-3)</name>
    <dbReference type="NCBI Taxonomy" id="1198029"/>
    <lineage>
        <taxon>Eukaryota</taxon>
        <taxon>Fungi</taxon>
        <taxon>Dikarya</taxon>
        <taxon>Ascomycota</taxon>
        <taxon>Taphrinomycotina</taxon>
        <taxon>Neolectales</taxon>
        <taxon>Neolectaceae</taxon>
        <taxon>Neolecta</taxon>
    </lineage>
</organism>
<comment type="caution">
    <text evidence="2">The sequence shown here is derived from an EMBL/GenBank/DDBJ whole genome shotgun (WGS) entry which is preliminary data.</text>
</comment>
<accession>A0A1U7LQP1</accession>
<evidence type="ECO:0000259" key="1">
    <source>
        <dbReference type="PROSITE" id="PS51207"/>
    </source>
</evidence>
<dbReference type="InterPro" id="IPR003114">
    <property type="entry name" value="Phox_assoc"/>
</dbReference>
<sequence length="443" mass="50658">MEGGRNPQLMTSPNSILIRRVLCSSSAEESLPALTSSQKIDHELYVLISLILRDFVKKWYNEITHDDAIIGEIVSILAHVMRGLEERIRKVDLEAILLDDIPRILNTHILDYRTAASRFQYHNLTLEEYFHHLQPHVALESTESDLLYRTALSEGFLALLLPCEDFRSDCERLILREILGNIILGDALEKLAEPWMIWEIITKAIKAIQSEKPKISGNWVLRYHHLIPSISMVLSTVRNAALIVYSLVAPLNKPPTIPFSKTHLTTLIRTLFNLEEAESWILSQFRLAGSLFMASWMGHMVDNATSRLLRQCVFREGMVLVILEEARDALFPNNVLSPPRERPSQIEQIALRKEATETILSALPRKLLGQVDAFPHFLELIRQQLLGETLTMQRKTIEELLDCFSNKKINKYLAYALLDELLGKLVPEFLVDTIEDIVQVRLG</sequence>
<proteinExistence type="predicted"/>
<name>A0A1U7LQP1_NEOID</name>
<gene>
    <name evidence="2" type="ORF">NEOLI_004108</name>
</gene>
<dbReference type="PROSITE" id="PS51207">
    <property type="entry name" value="PXA"/>
    <property type="match status" value="1"/>
</dbReference>
<evidence type="ECO:0000313" key="3">
    <source>
        <dbReference type="Proteomes" id="UP000186594"/>
    </source>
</evidence>
<dbReference type="GO" id="GO:0035091">
    <property type="term" value="F:phosphatidylinositol binding"/>
    <property type="evidence" value="ECO:0007669"/>
    <property type="project" value="TreeGrafter"/>
</dbReference>
<dbReference type="SMART" id="SM00313">
    <property type="entry name" value="PXA"/>
    <property type="match status" value="1"/>
</dbReference>
<dbReference type="PANTHER" id="PTHR22775:SF3">
    <property type="entry name" value="SORTING NEXIN-13"/>
    <property type="match status" value="1"/>
</dbReference>
<dbReference type="Proteomes" id="UP000186594">
    <property type="component" value="Unassembled WGS sequence"/>
</dbReference>
<dbReference type="STRING" id="1198029.A0A1U7LQP1"/>
<dbReference type="EMBL" id="LXFE01000553">
    <property type="protein sequence ID" value="OLL24949.1"/>
    <property type="molecule type" value="Genomic_DNA"/>
</dbReference>
<evidence type="ECO:0000313" key="2">
    <source>
        <dbReference type="EMBL" id="OLL24949.1"/>
    </source>
</evidence>